<keyword evidence="4 6" id="KW-1133">Transmembrane helix</keyword>
<evidence type="ECO:0000313" key="8">
    <source>
        <dbReference type="EMBL" id="KIU15309.1"/>
    </source>
</evidence>
<protein>
    <submittedName>
        <fullName evidence="8">RDD family protein</fullName>
    </submittedName>
</protein>
<dbReference type="PANTHER" id="PTHR36115:SF4">
    <property type="entry name" value="MEMBRANE PROTEIN"/>
    <property type="match status" value="1"/>
</dbReference>
<comment type="subcellular location">
    <subcellularLocation>
        <location evidence="1">Cell membrane</location>
        <topology evidence="1">Multi-pass membrane protein</topology>
    </subcellularLocation>
</comment>
<dbReference type="STRING" id="280871.TL10_19640"/>
<dbReference type="Pfam" id="PF06271">
    <property type="entry name" value="RDD"/>
    <property type="match status" value="1"/>
</dbReference>
<evidence type="ECO:0000259" key="7">
    <source>
        <dbReference type="Pfam" id="PF06271"/>
    </source>
</evidence>
<dbReference type="InterPro" id="IPR051791">
    <property type="entry name" value="Pra-immunoreactive"/>
</dbReference>
<gene>
    <name evidence="8" type="ORF">TL10_19640</name>
</gene>
<evidence type="ECO:0000256" key="3">
    <source>
        <dbReference type="ARBA" id="ARBA00022692"/>
    </source>
</evidence>
<feature type="transmembrane region" description="Helical" evidence="6">
    <location>
        <begin position="115"/>
        <end position="135"/>
    </location>
</feature>
<sequence length="157" mass="16677">MTHGENYPAAGAYGAPTPVHPGDLLPRFFARFIDGIIVGVLAFFGAFSIGSMSDIMVTGLFSGLGMFLYFVLFEVTVGATPGKMLLGLHVRGPNGMPKPDLKQSAIRNSFTLLTIVPWVGGLLAFIAYIFIAVTISSSPCKQGRHDELAGGTQVVKK</sequence>
<keyword evidence="2" id="KW-1003">Cell membrane</keyword>
<reference evidence="8 9" key="1">
    <citation type="submission" date="2015-01" db="EMBL/GenBank/DDBJ databases">
        <title>Genome sequence of Mycobacterium llatzerense and Mycobacterium immunogenum recovered from brain abscess.</title>
        <authorList>
            <person name="Greninger A.L."/>
            <person name="Langelier C."/>
            <person name="Cunningham G."/>
            <person name="Chiu C.Y."/>
            <person name="Miller S."/>
        </authorList>
    </citation>
    <scope>NUCLEOTIDE SEQUENCE [LARGE SCALE GENOMIC DNA]</scope>
    <source>
        <strain evidence="8 9">CLUC14</strain>
    </source>
</reference>
<comment type="caution">
    <text evidence="8">The sequence shown here is derived from an EMBL/GenBank/DDBJ whole genome shotgun (WGS) entry which is preliminary data.</text>
</comment>
<evidence type="ECO:0000256" key="6">
    <source>
        <dbReference type="SAM" id="Phobius"/>
    </source>
</evidence>
<evidence type="ECO:0000313" key="9">
    <source>
        <dbReference type="Proteomes" id="UP000032221"/>
    </source>
</evidence>
<dbReference type="EMBL" id="JXST01000029">
    <property type="protein sequence ID" value="KIU15309.1"/>
    <property type="molecule type" value="Genomic_DNA"/>
</dbReference>
<dbReference type="PANTHER" id="PTHR36115">
    <property type="entry name" value="PROLINE-RICH ANTIGEN HOMOLOG-RELATED"/>
    <property type="match status" value="1"/>
</dbReference>
<evidence type="ECO:0000256" key="1">
    <source>
        <dbReference type="ARBA" id="ARBA00004651"/>
    </source>
</evidence>
<dbReference type="PATRIC" id="fig|280871.6.peg.4064"/>
<evidence type="ECO:0000256" key="4">
    <source>
        <dbReference type="ARBA" id="ARBA00022989"/>
    </source>
</evidence>
<organism evidence="8 9">
    <name type="scientific">Mycolicibacterium llatzerense</name>
    <dbReference type="NCBI Taxonomy" id="280871"/>
    <lineage>
        <taxon>Bacteria</taxon>
        <taxon>Bacillati</taxon>
        <taxon>Actinomycetota</taxon>
        <taxon>Actinomycetes</taxon>
        <taxon>Mycobacteriales</taxon>
        <taxon>Mycobacteriaceae</taxon>
        <taxon>Mycolicibacterium</taxon>
    </lineage>
</organism>
<evidence type="ECO:0000256" key="5">
    <source>
        <dbReference type="ARBA" id="ARBA00023136"/>
    </source>
</evidence>
<evidence type="ECO:0000256" key="2">
    <source>
        <dbReference type="ARBA" id="ARBA00022475"/>
    </source>
</evidence>
<dbReference type="InterPro" id="IPR010432">
    <property type="entry name" value="RDD"/>
</dbReference>
<dbReference type="Proteomes" id="UP000032221">
    <property type="component" value="Unassembled WGS sequence"/>
</dbReference>
<keyword evidence="9" id="KW-1185">Reference proteome</keyword>
<feature type="transmembrane region" description="Helical" evidence="6">
    <location>
        <begin position="28"/>
        <end position="47"/>
    </location>
</feature>
<keyword evidence="5 6" id="KW-0472">Membrane</keyword>
<feature type="domain" description="RDD" evidence="7">
    <location>
        <begin position="23"/>
        <end position="150"/>
    </location>
</feature>
<proteinExistence type="predicted"/>
<dbReference type="AlphaFoldDB" id="A0A0D1JRV6"/>
<dbReference type="RefSeq" id="WP_043396322.1">
    <property type="nucleotide sequence ID" value="NZ_JXST01000029.1"/>
</dbReference>
<keyword evidence="3 6" id="KW-0812">Transmembrane</keyword>
<feature type="transmembrane region" description="Helical" evidence="6">
    <location>
        <begin position="59"/>
        <end position="79"/>
    </location>
</feature>
<dbReference type="GO" id="GO:0005886">
    <property type="term" value="C:plasma membrane"/>
    <property type="evidence" value="ECO:0007669"/>
    <property type="project" value="UniProtKB-SubCell"/>
</dbReference>
<dbReference type="OrthoDB" id="4555857at2"/>
<name>A0A0D1JRV6_9MYCO</name>
<accession>A0A0D1JRV6</accession>